<dbReference type="EMBL" id="KZ149975">
    <property type="protein sequence ID" value="PZC75952.1"/>
    <property type="molecule type" value="Genomic_DNA"/>
</dbReference>
<dbReference type="PANTHER" id="PTHR46161:SF1">
    <property type="entry name" value="NUCLEOSIDE DIPHOSPHATE KINASE HOMOLOG 5"/>
    <property type="match status" value="1"/>
</dbReference>
<evidence type="ECO:0000256" key="2">
    <source>
        <dbReference type="PROSITE-ProRule" id="PRU00706"/>
    </source>
</evidence>
<comment type="similarity">
    <text evidence="1 2">Belongs to the NDK family.</text>
</comment>
<dbReference type="Gene3D" id="1.20.890.10">
    <property type="entry name" value="cAMP-dependent protein kinase regulatory subunit, dimerization-anchoring domain"/>
    <property type="match status" value="1"/>
</dbReference>
<dbReference type="Proteomes" id="UP000249218">
    <property type="component" value="Unassembled WGS sequence"/>
</dbReference>
<gene>
    <name evidence="5" type="primary">HaOG205293</name>
    <name evidence="5" type="ORF">B5X24_HaOG205293</name>
</gene>
<dbReference type="InterPro" id="IPR036850">
    <property type="entry name" value="NDK-like_dom_sf"/>
</dbReference>
<dbReference type="GO" id="GO:0005929">
    <property type="term" value="C:cilium"/>
    <property type="evidence" value="ECO:0007669"/>
    <property type="project" value="TreeGrafter"/>
</dbReference>
<dbReference type="PANTHER" id="PTHR46161">
    <property type="entry name" value="NUCLEOSIDE DIPHOSPHATE KINASE"/>
    <property type="match status" value="1"/>
</dbReference>
<dbReference type="CDD" id="cd22970">
    <property type="entry name" value="DD_NDKH5-like"/>
    <property type="match status" value="1"/>
</dbReference>
<dbReference type="GO" id="GO:1902176">
    <property type="term" value="P:negative regulation of oxidative stress-induced intrinsic apoptotic signaling pathway"/>
    <property type="evidence" value="ECO:0007669"/>
    <property type="project" value="TreeGrafter"/>
</dbReference>
<comment type="caution">
    <text evidence="2">Lacks conserved residue(s) required for the propagation of feature annotation.</text>
</comment>
<dbReference type="SMART" id="SM00562">
    <property type="entry name" value="NDK"/>
    <property type="match status" value="1"/>
</dbReference>
<feature type="region of interest" description="Disordered" evidence="3">
    <location>
        <begin position="234"/>
        <end position="265"/>
    </location>
</feature>
<dbReference type="Gene3D" id="3.30.70.141">
    <property type="entry name" value="Nucleoside diphosphate kinase-like domain"/>
    <property type="match status" value="1"/>
</dbReference>
<proteinExistence type="inferred from homology"/>
<evidence type="ECO:0000313" key="6">
    <source>
        <dbReference type="Proteomes" id="UP000249218"/>
    </source>
</evidence>
<dbReference type="Pfam" id="PF05186">
    <property type="entry name" value="Dpy-30"/>
    <property type="match status" value="1"/>
</dbReference>
<dbReference type="SUPFAM" id="SSF54919">
    <property type="entry name" value="Nucleoside diphosphate kinase, NDK"/>
    <property type="match status" value="1"/>
</dbReference>
<dbReference type="PROSITE" id="PS51374">
    <property type="entry name" value="NDPK_LIKE"/>
    <property type="match status" value="1"/>
</dbReference>
<name>A0A2W1BLJ1_HELAM</name>
<evidence type="ECO:0000259" key="4">
    <source>
        <dbReference type="SMART" id="SM00562"/>
    </source>
</evidence>
<evidence type="ECO:0000256" key="3">
    <source>
        <dbReference type="SAM" id="MobiDB-lite"/>
    </source>
</evidence>
<dbReference type="InterPro" id="IPR034907">
    <property type="entry name" value="NDK-like_dom"/>
</dbReference>
<dbReference type="AlphaFoldDB" id="A0A2W1BLJ1"/>
<dbReference type="OrthoDB" id="1729737at2759"/>
<feature type="domain" description="Nucleoside diphosphate kinase-like" evidence="4">
    <location>
        <begin position="46"/>
        <end position="188"/>
    </location>
</feature>
<dbReference type="Pfam" id="PF00334">
    <property type="entry name" value="NDK"/>
    <property type="match status" value="1"/>
</dbReference>
<keyword evidence="6" id="KW-1185">Reference proteome</keyword>
<sequence>MSPVQLFMKICHATLIASVIIEHRIITKRLLRFPISDTDADYHEYSERTLAIIKPEAYEDAEAIENTIRHNGFNILARRHVHLTPEQAAELYKGHYGSHHFPHLVAHMSSGPIIALVLTAKNGIQKWKTLMGPAMVLEAQAYWPDSLRACYGRRTKYGDYFNGLHGSENHAEALREIHFFFPSMVVGPLLRHWQVNDYIQRHLTPTLLPALTALAHERPAEPILWLAEHLRRHNPNEPELAPQPPEQREDRRCHTPQESEESLVK</sequence>
<dbReference type="GO" id="GO:0003341">
    <property type="term" value="P:cilium movement"/>
    <property type="evidence" value="ECO:0007669"/>
    <property type="project" value="TreeGrafter"/>
</dbReference>
<feature type="compositionally biased region" description="Basic and acidic residues" evidence="3">
    <location>
        <begin position="246"/>
        <end position="265"/>
    </location>
</feature>
<evidence type="ECO:0000313" key="5">
    <source>
        <dbReference type="EMBL" id="PZC75952.1"/>
    </source>
</evidence>
<accession>A0A2W1BLJ1</accession>
<protein>
    <recommendedName>
        <fullName evidence="4">Nucleoside diphosphate kinase-like domain-containing protein</fullName>
    </recommendedName>
</protein>
<reference evidence="5 6" key="1">
    <citation type="journal article" date="2017" name="BMC Biol.">
        <title>Genomic innovations, transcriptional plasticity and gene loss underlying the evolution and divergence of two highly polyphagous and invasive Helicoverpa pest species.</title>
        <authorList>
            <person name="Pearce S.L."/>
            <person name="Clarke D.F."/>
            <person name="East P.D."/>
            <person name="Elfekih S."/>
            <person name="Gordon K.H."/>
            <person name="Jermiin L.S."/>
            <person name="McGaughran A."/>
            <person name="Oakeshott J.G."/>
            <person name="Papanikolaou A."/>
            <person name="Perera O.P."/>
            <person name="Rane R.V."/>
            <person name="Richards S."/>
            <person name="Tay W.T."/>
            <person name="Walsh T.K."/>
            <person name="Anderson A."/>
            <person name="Anderson C.J."/>
            <person name="Asgari S."/>
            <person name="Board P.G."/>
            <person name="Bretschneider A."/>
            <person name="Campbell P.M."/>
            <person name="Chertemps T."/>
            <person name="Christeller J.T."/>
            <person name="Coppin C.W."/>
            <person name="Downes S.J."/>
            <person name="Duan G."/>
            <person name="Farnsworth C.A."/>
            <person name="Good R.T."/>
            <person name="Han L.B."/>
            <person name="Han Y.C."/>
            <person name="Hatje K."/>
            <person name="Horne I."/>
            <person name="Huang Y.P."/>
            <person name="Hughes D.S."/>
            <person name="Jacquin-Joly E."/>
            <person name="James W."/>
            <person name="Jhangiani S."/>
            <person name="Kollmar M."/>
            <person name="Kuwar S.S."/>
            <person name="Li S."/>
            <person name="Liu N.Y."/>
            <person name="Maibeche M.T."/>
            <person name="Miller J.R."/>
            <person name="Montagne N."/>
            <person name="Perry T."/>
            <person name="Qu J."/>
            <person name="Song S.V."/>
            <person name="Sutton G.G."/>
            <person name="Vogel H."/>
            <person name="Walenz B.P."/>
            <person name="Xu W."/>
            <person name="Zhang H.J."/>
            <person name="Zou Z."/>
            <person name="Batterham P."/>
            <person name="Edwards O.R."/>
            <person name="Feyereisen R."/>
            <person name="Gibbs R.A."/>
            <person name="Heckel D.G."/>
            <person name="McGrath A."/>
            <person name="Robin C."/>
            <person name="Scherer S.E."/>
            <person name="Worley K.C."/>
            <person name="Wu Y.D."/>
        </authorList>
    </citation>
    <scope>NUCLEOTIDE SEQUENCE [LARGE SCALE GENOMIC DNA]</scope>
    <source>
        <strain evidence="5">Harm_GR_Male_#8</strain>
        <tissue evidence="5">Whole organism</tissue>
    </source>
</reference>
<dbReference type="InterPro" id="IPR007858">
    <property type="entry name" value="Dpy-30_motif"/>
</dbReference>
<evidence type="ECO:0000256" key="1">
    <source>
        <dbReference type="ARBA" id="ARBA00008142"/>
    </source>
</evidence>
<organism evidence="5 6">
    <name type="scientific">Helicoverpa armigera</name>
    <name type="common">Cotton bollworm</name>
    <name type="synonym">Heliothis armigera</name>
    <dbReference type="NCBI Taxonomy" id="29058"/>
    <lineage>
        <taxon>Eukaryota</taxon>
        <taxon>Metazoa</taxon>
        <taxon>Ecdysozoa</taxon>
        <taxon>Arthropoda</taxon>
        <taxon>Hexapoda</taxon>
        <taxon>Insecta</taxon>
        <taxon>Pterygota</taxon>
        <taxon>Neoptera</taxon>
        <taxon>Endopterygota</taxon>
        <taxon>Lepidoptera</taxon>
        <taxon>Glossata</taxon>
        <taxon>Ditrysia</taxon>
        <taxon>Noctuoidea</taxon>
        <taxon>Noctuidae</taxon>
        <taxon>Heliothinae</taxon>
        <taxon>Helicoverpa</taxon>
    </lineage>
</organism>